<comment type="similarity">
    <text evidence="2 7">Belongs to the peptidase M14 family.</text>
</comment>
<evidence type="ECO:0000256" key="2">
    <source>
        <dbReference type="ARBA" id="ARBA00005988"/>
    </source>
</evidence>
<keyword evidence="3" id="KW-0645">Protease</keyword>
<sequence>MRYIKFLLLMTLISCESGRAHETPVHQLALVEDIKPAKDIFYSLHEKYLEKSITHRRFKHTDIVRILDSLKTNPLFEVKKVGESFQNRDIFLVKAGSGKTKVLLWSQMHGDEPTATMALLDIFKYLADSTSGDKVRDDLLRNTTLYFIPMLNPDGAEVYKRRNALDIDLNRDAVSLQSPESRILKSVRDSLKPDFGFNLHDQNTRYTAGKTSKPATVSFLAPPYDYAKSENEVRTKAMKLIVYMNRLLQNYIPGQVAKYSDEHEPRAFGDNIQKWGTSTVLIESGGYKNDTEKQYIRKLNFVALLNALKAIGQQTYTSEKIANYYKIPENERYLFDLLIRNAETEREGKPYRLDIGIDRYEVNMAPYTNFFYRSSIEEIGDMSVRYGYQELDASGMRLIPGKIYPEVIKNVRTLQSMNIKEILQKGFTTVKIKNYMPADQFTALPINIITGKNTRNHEVILSRSANFVLEQDGQVRYAIINGFIYDLQQDKNEVLNALVN</sequence>
<dbReference type="Pfam" id="PF00246">
    <property type="entry name" value="Peptidase_M14"/>
    <property type="match status" value="1"/>
</dbReference>
<organism evidence="9 10">
    <name type="scientific">Rhodocytophaga rosea</name>
    <dbReference type="NCBI Taxonomy" id="2704465"/>
    <lineage>
        <taxon>Bacteria</taxon>
        <taxon>Pseudomonadati</taxon>
        <taxon>Bacteroidota</taxon>
        <taxon>Cytophagia</taxon>
        <taxon>Cytophagales</taxon>
        <taxon>Rhodocytophagaceae</taxon>
        <taxon>Rhodocytophaga</taxon>
    </lineage>
</organism>
<dbReference type="PANTHER" id="PTHR11705">
    <property type="entry name" value="PROTEASE FAMILY M14 CARBOXYPEPTIDASE A,B"/>
    <property type="match status" value="1"/>
</dbReference>
<dbReference type="InterPro" id="IPR000834">
    <property type="entry name" value="Peptidase_M14"/>
</dbReference>
<evidence type="ECO:0000256" key="1">
    <source>
        <dbReference type="ARBA" id="ARBA00001947"/>
    </source>
</evidence>
<dbReference type="AlphaFoldDB" id="A0A6C0GEB8"/>
<keyword evidence="4" id="KW-0378">Hydrolase</keyword>
<keyword evidence="10" id="KW-1185">Reference proteome</keyword>
<comment type="cofactor">
    <cofactor evidence="1">
        <name>Zn(2+)</name>
        <dbReference type="ChEBI" id="CHEBI:29105"/>
    </cofactor>
</comment>
<gene>
    <name evidence="9" type="ORF">GXP67_06495</name>
</gene>
<evidence type="ECO:0000256" key="5">
    <source>
        <dbReference type="ARBA" id="ARBA00022833"/>
    </source>
</evidence>
<dbReference type="PANTHER" id="PTHR11705:SF143">
    <property type="entry name" value="SLL0236 PROTEIN"/>
    <property type="match status" value="1"/>
</dbReference>
<dbReference type="EMBL" id="CP048222">
    <property type="protein sequence ID" value="QHT66331.1"/>
    <property type="molecule type" value="Genomic_DNA"/>
</dbReference>
<evidence type="ECO:0000256" key="4">
    <source>
        <dbReference type="ARBA" id="ARBA00022801"/>
    </source>
</evidence>
<evidence type="ECO:0000313" key="9">
    <source>
        <dbReference type="EMBL" id="QHT66331.1"/>
    </source>
</evidence>
<protein>
    <submittedName>
        <fullName evidence="9">Peptidase M14</fullName>
    </submittedName>
</protein>
<reference evidence="9 10" key="1">
    <citation type="submission" date="2020-01" db="EMBL/GenBank/DDBJ databases">
        <authorList>
            <person name="Kim M.K."/>
        </authorList>
    </citation>
    <scope>NUCLEOTIDE SEQUENCE [LARGE SCALE GENOMIC DNA]</scope>
    <source>
        <strain evidence="9 10">172606-1</strain>
    </source>
</reference>
<proteinExistence type="inferred from homology"/>
<feature type="domain" description="Peptidase M14" evidence="8">
    <location>
        <begin position="56"/>
        <end position="311"/>
    </location>
</feature>
<dbReference type="SUPFAM" id="SSF53187">
    <property type="entry name" value="Zn-dependent exopeptidases"/>
    <property type="match status" value="1"/>
</dbReference>
<dbReference type="SMART" id="SM00631">
    <property type="entry name" value="Zn_pept"/>
    <property type="match status" value="1"/>
</dbReference>
<dbReference type="GO" id="GO:0008270">
    <property type="term" value="F:zinc ion binding"/>
    <property type="evidence" value="ECO:0007669"/>
    <property type="project" value="InterPro"/>
</dbReference>
<dbReference type="Gene3D" id="3.40.630.10">
    <property type="entry name" value="Zn peptidases"/>
    <property type="match status" value="1"/>
</dbReference>
<evidence type="ECO:0000256" key="3">
    <source>
        <dbReference type="ARBA" id="ARBA00022670"/>
    </source>
</evidence>
<dbReference type="CDD" id="cd06239">
    <property type="entry name" value="M14-like"/>
    <property type="match status" value="1"/>
</dbReference>
<keyword evidence="5" id="KW-0862">Zinc</keyword>
<dbReference type="Proteomes" id="UP000480178">
    <property type="component" value="Chromosome"/>
</dbReference>
<dbReference type="GO" id="GO:0004181">
    <property type="term" value="F:metallocarboxypeptidase activity"/>
    <property type="evidence" value="ECO:0007669"/>
    <property type="project" value="InterPro"/>
</dbReference>
<evidence type="ECO:0000256" key="6">
    <source>
        <dbReference type="ARBA" id="ARBA00023049"/>
    </source>
</evidence>
<accession>A0A6C0GEB8</accession>
<evidence type="ECO:0000313" key="10">
    <source>
        <dbReference type="Proteomes" id="UP000480178"/>
    </source>
</evidence>
<evidence type="ECO:0000259" key="8">
    <source>
        <dbReference type="PROSITE" id="PS52035"/>
    </source>
</evidence>
<keyword evidence="6" id="KW-0482">Metalloprotease</keyword>
<comment type="caution">
    <text evidence="7">Lacks conserved residue(s) required for the propagation of feature annotation.</text>
</comment>
<evidence type="ECO:0000256" key="7">
    <source>
        <dbReference type="PROSITE-ProRule" id="PRU01379"/>
    </source>
</evidence>
<dbReference type="GO" id="GO:0005615">
    <property type="term" value="C:extracellular space"/>
    <property type="evidence" value="ECO:0007669"/>
    <property type="project" value="TreeGrafter"/>
</dbReference>
<name>A0A6C0GEB8_9BACT</name>
<dbReference type="PROSITE" id="PS52035">
    <property type="entry name" value="PEPTIDASE_M14"/>
    <property type="match status" value="1"/>
</dbReference>
<dbReference type="GO" id="GO:0006508">
    <property type="term" value="P:proteolysis"/>
    <property type="evidence" value="ECO:0007669"/>
    <property type="project" value="UniProtKB-KW"/>
</dbReference>
<dbReference type="KEGG" id="rhoz:GXP67_06495"/>